<evidence type="ECO:0000256" key="1">
    <source>
        <dbReference type="SAM" id="SignalP"/>
    </source>
</evidence>
<proteinExistence type="predicted"/>
<protein>
    <submittedName>
        <fullName evidence="2">Uncharacterized protein</fullName>
    </submittedName>
</protein>
<comment type="caution">
    <text evidence="2">The sequence shown here is derived from an EMBL/GenBank/DDBJ whole genome shotgun (WGS) entry which is preliminary data.</text>
</comment>
<evidence type="ECO:0000313" key="2">
    <source>
        <dbReference type="EMBL" id="PLW58009.1"/>
    </source>
</evidence>
<name>A0A2N5W6Y2_9BASI</name>
<accession>A0A2N5W6Y2</accession>
<keyword evidence="1" id="KW-0732">Signal</keyword>
<dbReference type="AlphaFoldDB" id="A0A2N5W6Y2"/>
<feature type="signal peptide" evidence="1">
    <location>
        <begin position="1"/>
        <end position="23"/>
    </location>
</feature>
<dbReference type="EMBL" id="PGCJ01000006">
    <property type="protein sequence ID" value="PLW58009.1"/>
    <property type="molecule type" value="Genomic_DNA"/>
</dbReference>
<feature type="chain" id="PRO_5015008578" evidence="1">
    <location>
        <begin position="24"/>
        <end position="189"/>
    </location>
</feature>
<sequence length="189" mass="21344">MASLLALELHGSDIFLFLSVVVAEKTSSITVDCPRGSLRPPLHSACYPAPWQTRIPPPAFDSLCLQPTPHIDLPSSSVQVLHLLTSRLVTAMRITSCWLWLVVPLAIMPLVSAMESYASKPINHEASCKGPFKIITKRKRSLCARENCQNLVKDKIYWFECSRCHAFSDQDADPDLMHCWLHKFPFRLE</sequence>
<keyword evidence="3" id="KW-1185">Reference proteome</keyword>
<gene>
    <name evidence="2" type="ORF">PCANC_00694</name>
</gene>
<evidence type="ECO:0000313" key="3">
    <source>
        <dbReference type="Proteomes" id="UP000235388"/>
    </source>
</evidence>
<reference evidence="2 3" key="1">
    <citation type="submission" date="2017-11" db="EMBL/GenBank/DDBJ databases">
        <title>De novo assembly and phasing of dikaryotic genomes from two isolates of Puccinia coronata f. sp. avenae, the causal agent of oat crown rust.</title>
        <authorList>
            <person name="Miller M.E."/>
            <person name="Zhang Y."/>
            <person name="Omidvar V."/>
            <person name="Sperschneider J."/>
            <person name="Schwessinger B."/>
            <person name="Raley C."/>
            <person name="Palmer J.M."/>
            <person name="Garnica D."/>
            <person name="Upadhyaya N."/>
            <person name="Rathjen J."/>
            <person name="Taylor J.M."/>
            <person name="Park R.F."/>
            <person name="Dodds P.N."/>
            <person name="Hirsch C.D."/>
            <person name="Kianian S.F."/>
            <person name="Figueroa M."/>
        </authorList>
    </citation>
    <scope>NUCLEOTIDE SEQUENCE [LARGE SCALE GENOMIC DNA]</scope>
    <source>
        <strain evidence="2">12NC29</strain>
    </source>
</reference>
<organism evidence="2 3">
    <name type="scientific">Puccinia coronata f. sp. avenae</name>
    <dbReference type="NCBI Taxonomy" id="200324"/>
    <lineage>
        <taxon>Eukaryota</taxon>
        <taxon>Fungi</taxon>
        <taxon>Dikarya</taxon>
        <taxon>Basidiomycota</taxon>
        <taxon>Pucciniomycotina</taxon>
        <taxon>Pucciniomycetes</taxon>
        <taxon>Pucciniales</taxon>
        <taxon>Pucciniaceae</taxon>
        <taxon>Puccinia</taxon>
    </lineage>
</organism>
<dbReference type="Proteomes" id="UP000235388">
    <property type="component" value="Unassembled WGS sequence"/>
</dbReference>